<dbReference type="Pfam" id="PF01551">
    <property type="entry name" value="Peptidase_M23"/>
    <property type="match status" value="1"/>
</dbReference>
<dbReference type="InterPro" id="IPR016047">
    <property type="entry name" value="M23ase_b-sheet_dom"/>
</dbReference>
<evidence type="ECO:0000259" key="2">
    <source>
        <dbReference type="Pfam" id="PF01551"/>
    </source>
</evidence>
<dbReference type="InterPro" id="IPR011055">
    <property type="entry name" value="Dup_hybrid_motif"/>
</dbReference>
<dbReference type="Proteomes" id="UP000307380">
    <property type="component" value="Unassembled WGS sequence"/>
</dbReference>
<evidence type="ECO:0000256" key="1">
    <source>
        <dbReference type="SAM" id="Coils"/>
    </source>
</evidence>
<feature type="coiled-coil region" evidence="1">
    <location>
        <begin position="66"/>
        <end position="93"/>
    </location>
</feature>
<keyword evidence="4" id="KW-1185">Reference proteome</keyword>
<organism evidence="3 4">
    <name type="scientific">Orlajensenia flava</name>
    <dbReference type="NCBI Taxonomy" id="2565934"/>
    <lineage>
        <taxon>Bacteria</taxon>
        <taxon>Bacillati</taxon>
        <taxon>Actinomycetota</taxon>
        <taxon>Actinomycetes</taxon>
        <taxon>Micrococcales</taxon>
        <taxon>Microbacteriaceae</taxon>
        <taxon>Orlajensenia</taxon>
    </lineage>
</organism>
<evidence type="ECO:0000313" key="4">
    <source>
        <dbReference type="Proteomes" id="UP000307380"/>
    </source>
</evidence>
<dbReference type="PANTHER" id="PTHR21666">
    <property type="entry name" value="PEPTIDASE-RELATED"/>
    <property type="match status" value="1"/>
</dbReference>
<dbReference type="AlphaFoldDB" id="A0A4S4FL03"/>
<accession>A0A4S4FL03</accession>
<sequence>MARSTREAGAERAPRRGWRARLAAIVVVSVVAFAGAIASPAAAIDYPSWDDLQKAKGNTAAAQAAVDNIRSVIAQMQQQVADLQAAAAARADELQVAQDKFDAATIRATQIQAQADASKAAADAATKQAGQLAAQLYRTGGNDLSANLVFEKSGGKGADALLSKLGSMSKLGQRSSDIYKSAQIAANAAAALGAQAKVAQDEREKLRVAAEAALEAAVAAQKAAEEALAASQAKSIELDQQLKFMQDAQAKVAADYQAGVVERQRLAAIAAAAAAAAAAASGGGPGAGLGGGYISDQGWAVPASGRMTDGYGSRTSICTPGGCSGSFHYGADLAPGCSAPIYAAHSGTVVFAGSSGTYGNFVKIDHGSGIATGYAHIRSGGIFVSVGQQVDVGQNIASVGSTGASTGCHLHFEVFQGGNRINPVPFMASMGAPLG</sequence>
<dbReference type="Gene3D" id="2.70.70.10">
    <property type="entry name" value="Glucose Permease (Domain IIA)"/>
    <property type="match status" value="1"/>
</dbReference>
<proteinExistence type="predicted"/>
<gene>
    <name evidence="3" type="ORF">E6C70_14495</name>
</gene>
<dbReference type="OrthoDB" id="1099523at2"/>
<dbReference type="EMBL" id="SSSN01000013">
    <property type="protein sequence ID" value="THG30572.1"/>
    <property type="molecule type" value="Genomic_DNA"/>
</dbReference>
<comment type="caution">
    <text evidence="3">The sequence shown here is derived from an EMBL/GenBank/DDBJ whole genome shotgun (WGS) entry which is preliminary data.</text>
</comment>
<name>A0A4S4FL03_9MICO</name>
<evidence type="ECO:0000313" key="3">
    <source>
        <dbReference type="EMBL" id="THG30572.1"/>
    </source>
</evidence>
<dbReference type="InterPro" id="IPR050570">
    <property type="entry name" value="Cell_wall_metabolism_enzyme"/>
</dbReference>
<feature type="domain" description="M23ase beta-sheet core" evidence="2">
    <location>
        <begin position="327"/>
        <end position="423"/>
    </location>
</feature>
<dbReference type="SUPFAM" id="SSF51261">
    <property type="entry name" value="Duplicated hybrid motif"/>
    <property type="match status" value="1"/>
</dbReference>
<keyword evidence="1" id="KW-0175">Coiled coil</keyword>
<dbReference type="PANTHER" id="PTHR21666:SF270">
    <property type="entry name" value="MUREIN HYDROLASE ACTIVATOR ENVC"/>
    <property type="match status" value="1"/>
</dbReference>
<dbReference type="RefSeq" id="WP_136425271.1">
    <property type="nucleotide sequence ID" value="NZ_SSSN01000013.1"/>
</dbReference>
<dbReference type="CDD" id="cd12797">
    <property type="entry name" value="M23_peptidase"/>
    <property type="match status" value="1"/>
</dbReference>
<protein>
    <submittedName>
        <fullName evidence="3">M23 family metallopeptidase</fullName>
    </submittedName>
</protein>
<reference evidence="3 4" key="1">
    <citation type="submission" date="2019-04" db="EMBL/GenBank/DDBJ databases">
        <authorList>
            <person name="Jiang L."/>
        </authorList>
    </citation>
    <scope>NUCLEOTIDE SEQUENCE [LARGE SCALE GENOMIC DNA]</scope>
    <source>
        <strain evidence="3 4">YIM 131861</strain>
    </source>
</reference>
<dbReference type="GO" id="GO:0004222">
    <property type="term" value="F:metalloendopeptidase activity"/>
    <property type="evidence" value="ECO:0007669"/>
    <property type="project" value="TreeGrafter"/>
</dbReference>